<dbReference type="RefSeq" id="WP_302879605.1">
    <property type="nucleotide sequence ID" value="NZ_JAUMKJ010000026.1"/>
</dbReference>
<dbReference type="InterPro" id="IPR020449">
    <property type="entry name" value="Tscrpt_reg_AraC-type_HTH"/>
</dbReference>
<dbReference type="Pfam" id="PF12833">
    <property type="entry name" value="HTH_18"/>
    <property type="match status" value="1"/>
</dbReference>
<dbReference type="PRINTS" id="PR00032">
    <property type="entry name" value="HTHARAC"/>
</dbReference>
<reference evidence="5" key="1">
    <citation type="submission" date="2023-07" db="EMBL/GenBank/DDBJ databases">
        <authorList>
            <person name="Aktuganov G."/>
            <person name="Boyko T."/>
            <person name="Delegan Y."/>
            <person name="Galimzianova N."/>
            <person name="Gilvanova E."/>
            <person name="Korobov V."/>
            <person name="Kuzmina L."/>
            <person name="Melentiev A."/>
            <person name="Milman P."/>
            <person name="Ryabova A."/>
            <person name="Stupak E."/>
            <person name="Yasakov T."/>
            <person name="Zharikova N."/>
            <person name="Zhurenko E."/>
        </authorList>
    </citation>
    <scope>NUCLEOTIDE SEQUENCE</scope>
    <source>
        <strain evidence="5">IB-739</strain>
    </source>
</reference>
<dbReference type="Proteomes" id="UP001168883">
    <property type="component" value="Unassembled WGS sequence"/>
</dbReference>
<accession>A0ABT8VEL7</accession>
<organism evidence="5 6">
    <name type="scientific">Paenibacillus ehimensis</name>
    <dbReference type="NCBI Taxonomy" id="79264"/>
    <lineage>
        <taxon>Bacteria</taxon>
        <taxon>Bacillati</taxon>
        <taxon>Bacillota</taxon>
        <taxon>Bacilli</taxon>
        <taxon>Bacillales</taxon>
        <taxon>Paenibacillaceae</taxon>
        <taxon>Paenibacillus</taxon>
    </lineage>
</organism>
<comment type="caution">
    <text evidence="5">The sequence shown here is derived from an EMBL/GenBank/DDBJ whole genome shotgun (WGS) entry which is preliminary data.</text>
</comment>
<name>A0ABT8VEL7_9BACL</name>
<dbReference type="InterPro" id="IPR018060">
    <property type="entry name" value="HTH_AraC"/>
</dbReference>
<dbReference type="PROSITE" id="PS01124">
    <property type="entry name" value="HTH_ARAC_FAMILY_2"/>
    <property type="match status" value="1"/>
</dbReference>
<keyword evidence="3" id="KW-0804">Transcription</keyword>
<evidence type="ECO:0000256" key="3">
    <source>
        <dbReference type="ARBA" id="ARBA00023163"/>
    </source>
</evidence>
<dbReference type="Gene3D" id="3.40.50.1980">
    <property type="entry name" value="Nitrogenase molybdenum iron protein domain"/>
    <property type="match status" value="2"/>
</dbReference>
<dbReference type="SUPFAM" id="SSF46689">
    <property type="entry name" value="Homeodomain-like"/>
    <property type="match status" value="2"/>
</dbReference>
<evidence type="ECO:0000313" key="5">
    <source>
        <dbReference type="EMBL" id="MDO3679420.1"/>
    </source>
</evidence>
<feature type="domain" description="HTH araC/xylS-type" evidence="4">
    <location>
        <begin position="172"/>
        <end position="270"/>
    </location>
</feature>
<keyword evidence="1" id="KW-0805">Transcription regulation</keyword>
<protein>
    <submittedName>
        <fullName evidence="5">AraC family transcriptional regulator</fullName>
    </submittedName>
</protein>
<dbReference type="Gene3D" id="1.10.10.60">
    <property type="entry name" value="Homeodomain-like"/>
    <property type="match status" value="2"/>
</dbReference>
<gene>
    <name evidence="5" type="ORF">Q3C12_20630</name>
</gene>
<evidence type="ECO:0000313" key="6">
    <source>
        <dbReference type="Proteomes" id="UP001168883"/>
    </source>
</evidence>
<dbReference type="SUPFAM" id="SSF53807">
    <property type="entry name" value="Helical backbone' metal receptor"/>
    <property type="match status" value="1"/>
</dbReference>
<evidence type="ECO:0000256" key="2">
    <source>
        <dbReference type="ARBA" id="ARBA00023125"/>
    </source>
</evidence>
<dbReference type="EMBL" id="JAUMKJ010000026">
    <property type="protein sequence ID" value="MDO3679420.1"/>
    <property type="molecule type" value="Genomic_DNA"/>
</dbReference>
<proteinExistence type="predicted"/>
<dbReference type="SMART" id="SM00342">
    <property type="entry name" value="HTH_ARAC"/>
    <property type="match status" value="1"/>
</dbReference>
<sequence length="509" mass="57807">MDRGAWNCYAFDFVDMQLKQISEVWTLRTNSDPGMNRLVFVVSGEGELCASDARIRLEAGSLFVCRPGLNPYAVRAVRGGLAIYYIEFASAKTYRQGRQWAVEECPLPVQGIVQNIPVPIVRRCMETLYECWNAGSEAEAHRVQAGLTELWQSILTPGADAKEPQASQAVIRSIQDYFDEHYTETFPVEELAYARGMKPTSFFQSFKRSTSLSPLQYITAKRIEKARELLATRDMKIKEVSKAVGYTDAYYFSRIFKSAVGVSPVEYMQSLRKTIVVLNPFLWAGLTALGIPGDRMVVLSKEEHSEDPAAELDLAPLRARQPDLILGSEKEAVWYDVLAEIASTRLIPYKRQSWKEHLIQLAAAIGMEEVAGYWMRSYERKAAAVRHRIHQSLRNETVLAARIWRHGRVRVFGEQRRKVGDFLYRELRLNAPARIRGFAFEELDSVGKLNDYEADHLLLFTEPGFDAGCLHGLKGKVYQAGEYPWLHYSALGHEKALAEAVELFGKREF</sequence>
<evidence type="ECO:0000259" key="4">
    <source>
        <dbReference type="PROSITE" id="PS01124"/>
    </source>
</evidence>
<evidence type="ECO:0000256" key="1">
    <source>
        <dbReference type="ARBA" id="ARBA00023015"/>
    </source>
</evidence>
<dbReference type="InterPro" id="IPR009057">
    <property type="entry name" value="Homeodomain-like_sf"/>
</dbReference>
<keyword evidence="6" id="KW-1185">Reference proteome</keyword>
<dbReference type="PANTHER" id="PTHR43280">
    <property type="entry name" value="ARAC-FAMILY TRANSCRIPTIONAL REGULATOR"/>
    <property type="match status" value="1"/>
</dbReference>
<dbReference type="PANTHER" id="PTHR43280:SF2">
    <property type="entry name" value="HTH-TYPE TRANSCRIPTIONAL REGULATOR EXSA"/>
    <property type="match status" value="1"/>
</dbReference>
<keyword evidence="2" id="KW-0238">DNA-binding</keyword>